<dbReference type="InterPro" id="IPR017896">
    <property type="entry name" value="4Fe4S_Fe-S-bd"/>
</dbReference>
<dbReference type="InterPro" id="IPR026816">
    <property type="entry name" value="Flavodoxin_dom"/>
</dbReference>
<dbReference type="InterPro" id="IPR017900">
    <property type="entry name" value="4Fe4S_Fe_S_CS"/>
</dbReference>
<dbReference type="PROSITE" id="PS51379">
    <property type="entry name" value="4FE4S_FER_2"/>
    <property type="match status" value="2"/>
</dbReference>
<feature type="domain" description="4Fe-4S ferredoxin-type" evidence="4">
    <location>
        <begin position="181"/>
        <end position="209"/>
    </location>
</feature>
<dbReference type="PROSITE" id="PS00198">
    <property type="entry name" value="4FE4S_FER_1"/>
    <property type="match status" value="1"/>
</dbReference>
<gene>
    <name evidence="5" type="ORF">NE619_13460</name>
</gene>
<dbReference type="NCBIfam" id="NF038196">
    <property type="entry name" value="ferrodoxin_EFR1"/>
    <property type="match status" value="1"/>
</dbReference>
<evidence type="ECO:0000256" key="1">
    <source>
        <dbReference type="ARBA" id="ARBA00022723"/>
    </source>
</evidence>
<feature type="domain" description="4Fe-4S ferredoxin-type" evidence="4">
    <location>
        <begin position="210"/>
        <end position="238"/>
    </location>
</feature>
<dbReference type="Pfam" id="PF13187">
    <property type="entry name" value="Fer4_9"/>
    <property type="match status" value="1"/>
</dbReference>
<accession>A0ABT1RS87</accession>
<proteinExistence type="predicted"/>
<comment type="caution">
    <text evidence="5">The sequence shown here is derived from an EMBL/GenBank/DDBJ whole genome shotgun (WGS) entry which is preliminary data.</text>
</comment>
<dbReference type="InterPro" id="IPR047964">
    <property type="entry name" value="EFR1-like"/>
</dbReference>
<dbReference type="Gene3D" id="3.30.70.20">
    <property type="match status" value="1"/>
</dbReference>
<name>A0ABT1RS87_9FIRM</name>
<dbReference type="Gene3D" id="3.40.50.360">
    <property type="match status" value="1"/>
</dbReference>
<evidence type="ECO:0000313" key="6">
    <source>
        <dbReference type="Proteomes" id="UP001524502"/>
    </source>
</evidence>
<keyword evidence="6" id="KW-1185">Reference proteome</keyword>
<evidence type="ECO:0000256" key="3">
    <source>
        <dbReference type="ARBA" id="ARBA00023014"/>
    </source>
</evidence>
<keyword evidence="1" id="KW-0479">Metal-binding</keyword>
<keyword evidence="3" id="KW-0411">Iron-sulfur</keyword>
<evidence type="ECO:0000313" key="5">
    <source>
        <dbReference type="EMBL" id="MCQ4637736.1"/>
    </source>
</evidence>
<dbReference type="InterPro" id="IPR029039">
    <property type="entry name" value="Flavoprotein-like_sf"/>
</dbReference>
<keyword evidence="2" id="KW-0408">Iron</keyword>
<sequence length="250" mass="27190">MIFYFSGTGNSQLAAKQIAAQLGDELISINQCLKTGGEKKSFLSEQPLVFVGPTYAWQMPKVMEQWIRDTTFEGNPNAYFILTCGGSIGNASAYAKKLCEQKKLRFLGLAPVAMPNNYVALSNTPDEAECAAILEKAEKQIATLGALIQKEEQFPNAGISLKDKIISGPVNALYYPLLVRDKGFSASDACTSCGKCALRCPLNNIHMSNGKPVWNGNCTHCMACIGGCPAEAIEYKSASKGNRRYYIMED</sequence>
<protein>
    <submittedName>
        <fullName evidence="5">EFR1 family ferrodoxin</fullName>
    </submittedName>
</protein>
<dbReference type="Pfam" id="PF12724">
    <property type="entry name" value="Flavodoxin_5"/>
    <property type="match status" value="1"/>
</dbReference>
<dbReference type="SUPFAM" id="SSF54862">
    <property type="entry name" value="4Fe-4S ferredoxins"/>
    <property type="match status" value="1"/>
</dbReference>
<dbReference type="EMBL" id="JANFXK010000016">
    <property type="protein sequence ID" value="MCQ4637736.1"/>
    <property type="molecule type" value="Genomic_DNA"/>
</dbReference>
<dbReference type="RefSeq" id="WP_256132920.1">
    <property type="nucleotide sequence ID" value="NZ_JANFXK010000016.1"/>
</dbReference>
<reference evidence="5 6" key="1">
    <citation type="submission" date="2022-06" db="EMBL/GenBank/DDBJ databases">
        <title>Isolation of gut microbiota from human fecal samples.</title>
        <authorList>
            <person name="Pamer E.G."/>
            <person name="Barat B."/>
            <person name="Waligurski E."/>
            <person name="Medina S."/>
            <person name="Paddock L."/>
            <person name="Mostad J."/>
        </authorList>
    </citation>
    <scope>NUCLEOTIDE SEQUENCE [LARGE SCALE GENOMIC DNA]</scope>
    <source>
        <strain evidence="5 6">SL.3.17</strain>
    </source>
</reference>
<dbReference type="Proteomes" id="UP001524502">
    <property type="component" value="Unassembled WGS sequence"/>
</dbReference>
<evidence type="ECO:0000256" key="2">
    <source>
        <dbReference type="ARBA" id="ARBA00023004"/>
    </source>
</evidence>
<dbReference type="SUPFAM" id="SSF52218">
    <property type="entry name" value="Flavoproteins"/>
    <property type="match status" value="1"/>
</dbReference>
<evidence type="ECO:0000259" key="4">
    <source>
        <dbReference type="PROSITE" id="PS51379"/>
    </source>
</evidence>
<organism evidence="5 6">
    <name type="scientific">Anaerovorax odorimutans</name>
    <dbReference type="NCBI Taxonomy" id="109327"/>
    <lineage>
        <taxon>Bacteria</taxon>
        <taxon>Bacillati</taxon>
        <taxon>Bacillota</taxon>
        <taxon>Clostridia</taxon>
        <taxon>Peptostreptococcales</taxon>
        <taxon>Anaerovoracaceae</taxon>
        <taxon>Anaerovorax</taxon>
    </lineage>
</organism>